<accession>V2WVP0</accession>
<proteinExistence type="predicted"/>
<organism evidence="1 2">
    <name type="scientific">Moniliophthora roreri (strain MCA 2997)</name>
    <name type="common">Cocoa frosty pod rot fungus</name>
    <name type="synonym">Crinipellis roreri</name>
    <dbReference type="NCBI Taxonomy" id="1381753"/>
    <lineage>
        <taxon>Eukaryota</taxon>
        <taxon>Fungi</taxon>
        <taxon>Dikarya</taxon>
        <taxon>Basidiomycota</taxon>
        <taxon>Agaricomycotina</taxon>
        <taxon>Agaricomycetes</taxon>
        <taxon>Agaricomycetidae</taxon>
        <taxon>Agaricales</taxon>
        <taxon>Marasmiineae</taxon>
        <taxon>Marasmiaceae</taxon>
        <taxon>Moniliophthora</taxon>
    </lineage>
</organism>
<name>V2WVP0_MONRO</name>
<protein>
    <submittedName>
        <fullName evidence="1">Uncharacterized protein</fullName>
    </submittedName>
</protein>
<comment type="caution">
    <text evidence="1">The sequence shown here is derived from an EMBL/GenBank/DDBJ whole genome shotgun (WGS) entry which is preliminary data.</text>
</comment>
<sequence>MDASGCSKILDGKPMVLFGIPSIYGLHSGRAGNERQKMPEFQCPPNHTSNKANRETCMYARFDQPPALPTPSSSFLDYVTSNS</sequence>
<evidence type="ECO:0000313" key="1">
    <source>
        <dbReference type="EMBL" id="ESK84255.1"/>
    </source>
</evidence>
<dbReference type="HOGENOM" id="CLU_2543094_0_0_1"/>
<dbReference type="EMBL" id="AWSO01001344">
    <property type="protein sequence ID" value="ESK84255.1"/>
    <property type="molecule type" value="Genomic_DNA"/>
</dbReference>
<gene>
    <name evidence="1" type="ORF">Moror_3794</name>
</gene>
<reference evidence="1 2" key="1">
    <citation type="journal article" date="2014" name="BMC Genomics">
        <title>Genome and secretome analysis of the hemibiotrophic fungal pathogen, Moniliophthora roreri, which causes frosty pod rot disease of cacao: mechanisms of the biotrophic and necrotrophic phases.</title>
        <authorList>
            <person name="Meinhardt L.W."/>
            <person name="Costa G.G.L."/>
            <person name="Thomazella D.P.T."/>
            <person name="Teixeira P.J.P.L."/>
            <person name="Carazzolle M.F."/>
            <person name="Schuster S.C."/>
            <person name="Carlson J.E."/>
            <person name="Guiltinan M.J."/>
            <person name="Mieczkowski P."/>
            <person name="Farmer A."/>
            <person name="Ramaraj T."/>
            <person name="Crozier J."/>
            <person name="Davis R.E."/>
            <person name="Shao J."/>
            <person name="Melnick R.L."/>
            <person name="Pereira G.A.G."/>
            <person name="Bailey B.A."/>
        </authorList>
    </citation>
    <scope>NUCLEOTIDE SEQUENCE [LARGE SCALE GENOMIC DNA]</scope>
    <source>
        <strain evidence="1 2">MCA 2997</strain>
    </source>
</reference>
<keyword evidence="2" id="KW-1185">Reference proteome</keyword>
<dbReference type="KEGG" id="mrr:Moror_3794"/>
<evidence type="ECO:0000313" key="2">
    <source>
        <dbReference type="Proteomes" id="UP000017559"/>
    </source>
</evidence>
<dbReference type="AlphaFoldDB" id="V2WVP0"/>
<dbReference type="Proteomes" id="UP000017559">
    <property type="component" value="Unassembled WGS sequence"/>
</dbReference>